<accession>A0A8R7U5S9</accession>
<reference evidence="1" key="2">
    <citation type="submission" date="2018-03" db="EMBL/GenBank/DDBJ databases">
        <title>The Triticum urartu genome reveals the dynamic nature of wheat genome evolution.</title>
        <authorList>
            <person name="Ling H."/>
            <person name="Ma B."/>
            <person name="Shi X."/>
            <person name="Liu H."/>
            <person name="Dong L."/>
            <person name="Sun H."/>
            <person name="Cao Y."/>
            <person name="Gao Q."/>
            <person name="Zheng S."/>
            <person name="Li Y."/>
            <person name="Yu Y."/>
            <person name="Du H."/>
            <person name="Qi M."/>
            <person name="Li Y."/>
            <person name="Yu H."/>
            <person name="Cui Y."/>
            <person name="Wang N."/>
            <person name="Chen C."/>
            <person name="Wu H."/>
            <person name="Zhao Y."/>
            <person name="Zhang J."/>
            <person name="Li Y."/>
            <person name="Zhou W."/>
            <person name="Zhang B."/>
            <person name="Hu W."/>
            <person name="Eijk M."/>
            <person name="Tang J."/>
            <person name="Witsenboer H."/>
            <person name="Zhao S."/>
            <person name="Li Z."/>
            <person name="Zhang A."/>
            <person name="Wang D."/>
            <person name="Liang C."/>
        </authorList>
    </citation>
    <scope>NUCLEOTIDE SEQUENCE [LARGE SCALE GENOMIC DNA]</scope>
    <source>
        <strain evidence="1">cv. G1812</strain>
    </source>
</reference>
<proteinExistence type="predicted"/>
<protein>
    <submittedName>
        <fullName evidence="1">Uncharacterized protein</fullName>
    </submittedName>
</protein>
<dbReference type="Proteomes" id="UP000015106">
    <property type="component" value="Chromosome 4"/>
</dbReference>
<dbReference type="EnsemblPlants" id="TuG1812G0400001709.01.T01">
    <property type="protein sequence ID" value="TuG1812G0400001709.01.T01"/>
    <property type="gene ID" value="TuG1812G0400001709.01"/>
</dbReference>
<dbReference type="AlphaFoldDB" id="A0A8R7U5S9"/>
<evidence type="ECO:0000313" key="1">
    <source>
        <dbReference type="EnsemblPlants" id="TuG1812G0400001709.01.T01"/>
    </source>
</evidence>
<evidence type="ECO:0000313" key="2">
    <source>
        <dbReference type="Proteomes" id="UP000015106"/>
    </source>
</evidence>
<dbReference type="Gramene" id="TuG1812G0400001709.01.T01">
    <property type="protein sequence ID" value="TuG1812G0400001709.01.T01"/>
    <property type="gene ID" value="TuG1812G0400001709.01"/>
</dbReference>
<sequence length="72" mass="7671">GKKKDQSLRALSLLLRKPCSLLVGAGDEGSSFSACATSTVGEIRFSSSGTPSHVCWGLGGKFPLEELKQMKW</sequence>
<reference evidence="2" key="1">
    <citation type="journal article" date="2013" name="Nature">
        <title>Draft genome of the wheat A-genome progenitor Triticum urartu.</title>
        <authorList>
            <person name="Ling H.Q."/>
            <person name="Zhao S."/>
            <person name="Liu D."/>
            <person name="Wang J."/>
            <person name="Sun H."/>
            <person name="Zhang C."/>
            <person name="Fan H."/>
            <person name="Li D."/>
            <person name="Dong L."/>
            <person name="Tao Y."/>
            <person name="Gao C."/>
            <person name="Wu H."/>
            <person name="Li Y."/>
            <person name="Cui Y."/>
            <person name="Guo X."/>
            <person name="Zheng S."/>
            <person name="Wang B."/>
            <person name="Yu K."/>
            <person name="Liang Q."/>
            <person name="Yang W."/>
            <person name="Lou X."/>
            <person name="Chen J."/>
            <person name="Feng M."/>
            <person name="Jian J."/>
            <person name="Zhang X."/>
            <person name="Luo G."/>
            <person name="Jiang Y."/>
            <person name="Liu J."/>
            <person name="Wang Z."/>
            <person name="Sha Y."/>
            <person name="Zhang B."/>
            <person name="Wu H."/>
            <person name="Tang D."/>
            <person name="Shen Q."/>
            <person name="Xue P."/>
            <person name="Zou S."/>
            <person name="Wang X."/>
            <person name="Liu X."/>
            <person name="Wang F."/>
            <person name="Yang Y."/>
            <person name="An X."/>
            <person name="Dong Z."/>
            <person name="Zhang K."/>
            <person name="Zhang X."/>
            <person name="Luo M.C."/>
            <person name="Dvorak J."/>
            <person name="Tong Y."/>
            <person name="Wang J."/>
            <person name="Yang H."/>
            <person name="Li Z."/>
            <person name="Wang D."/>
            <person name="Zhang A."/>
            <person name="Wang J."/>
        </authorList>
    </citation>
    <scope>NUCLEOTIDE SEQUENCE</scope>
    <source>
        <strain evidence="2">cv. G1812</strain>
    </source>
</reference>
<keyword evidence="2" id="KW-1185">Reference proteome</keyword>
<reference evidence="1" key="3">
    <citation type="submission" date="2022-06" db="UniProtKB">
        <authorList>
            <consortium name="EnsemblPlants"/>
        </authorList>
    </citation>
    <scope>IDENTIFICATION</scope>
</reference>
<organism evidence="1 2">
    <name type="scientific">Triticum urartu</name>
    <name type="common">Red wild einkorn</name>
    <name type="synonym">Crithodium urartu</name>
    <dbReference type="NCBI Taxonomy" id="4572"/>
    <lineage>
        <taxon>Eukaryota</taxon>
        <taxon>Viridiplantae</taxon>
        <taxon>Streptophyta</taxon>
        <taxon>Embryophyta</taxon>
        <taxon>Tracheophyta</taxon>
        <taxon>Spermatophyta</taxon>
        <taxon>Magnoliopsida</taxon>
        <taxon>Liliopsida</taxon>
        <taxon>Poales</taxon>
        <taxon>Poaceae</taxon>
        <taxon>BOP clade</taxon>
        <taxon>Pooideae</taxon>
        <taxon>Triticodae</taxon>
        <taxon>Triticeae</taxon>
        <taxon>Triticinae</taxon>
        <taxon>Triticum</taxon>
    </lineage>
</organism>
<name>A0A8R7U5S9_TRIUA</name>